<reference evidence="2" key="1">
    <citation type="journal article" date="2022" name="Mol. Ecol. Resour.">
        <title>The genomes of chicory, endive, great burdock and yacon provide insights into Asteraceae palaeo-polyploidization history and plant inulin production.</title>
        <authorList>
            <person name="Fan W."/>
            <person name="Wang S."/>
            <person name="Wang H."/>
            <person name="Wang A."/>
            <person name="Jiang F."/>
            <person name="Liu H."/>
            <person name="Zhao H."/>
            <person name="Xu D."/>
            <person name="Zhang Y."/>
        </authorList>
    </citation>
    <scope>NUCLEOTIDE SEQUENCE [LARGE SCALE GENOMIC DNA]</scope>
    <source>
        <strain evidence="2">cv. Punajuju</strain>
    </source>
</reference>
<reference evidence="1 2" key="2">
    <citation type="journal article" date="2022" name="Mol. Ecol. Resour.">
        <title>The genomes of chicory, endive, great burdock and yacon provide insights into Asteraceae paleo-polyploidization history and plant inulin production.</title>
        <authorList>
            <person name="Fan W."/>
            <person name="Wang S."/>
            <person name="Wang H."/>
            <person name="Wang A."/>
            <person name="Jiang F."/>
            <person name="Liu H."/>
            <person name="Zhao H."/>
            <person name="Xu D."/>
            <person name="Zhang Y."/>
        </authorList>
    </citation>
    <scope>NUCLEOTIDE SEQUENCE [LARGE SCALE GENOMIC DNA]</scope>
    <source>
        <strain evidence="2">cv. Punajuju</strain>
        <tissue evidence="1">Leaves</tissue>
    </source>
</reference>
<protein>
    <submittedName>
        <fullName evidence="1">Uncharacterized protein</fullName>
    </submittedName>
</protein>
<proteinExistence type="predicted"/>
<gene>
    <name evidence="1" type="ORF">L2E82_24579</name>
</gene>
<sequence length="176" mass="20682">MRSIRSLKVLSRIGNRETEYRTEIDLNPCLVSENILLDEGSYDHLSMDRTDWVRVRQQFLGSYRFPFGTSHASLTNTLNAKRKQTTKQRYNKNVLLSAAACDGEVRDAIITRWSRFHHVGNDRDPYHEDAAARIVFLILVFFLHRLFLFFLNQGWLRPWHGSFRTIEKIHNAFGEP</sequence>
<dbReference type="Proteomes" id="UP001055811">
    <property type="component" value="Linkage Group LG04"/>
</dbReference>
<name>A0ACB9E1I3_CICIN</name>
<evidence type="ECO:0000313" key="2">
    <source>
        <dbReference type="Proteomes" id="UP001055811"/>
    </source>
</evidence>
<comment type="caution">
    <text evidence="1">The sequence shown here is derived from an EMBL/GenBank/DDBJ whole genome shotgun (WGS) entry which is preliminary data.</text>
</comment>
<keyword evidence="2" id="KW-1185">Reference proteome</keyword>
<accession>A0ACB9E1I3</accession>
<dbReference type="EMBL" id="CM042012">
    <property type="protein sequence ID" value="KAI3752545.1"/>
    <property type="molecule type" value="Genomic_DNA"/>
</dbReference>
<evidence type="ECO:0000313" key="1">
    <source>
        <dbReference type="EMBL" id="KAI3752545.1"/>
    </source>
</evidence>
<organism evidence="1 2">
    <name type="scientific">Cichorium intybus</name>
    <name type="common">Chicory</name>
    <dbReference type="NCBI Taxonomy" id="13427"/>
    <lineage>
        <taxon>Eukaryota</taxon>
        <taxon>Viridiplantae</taxon>
        <taxon>Streptophyta</taxon>
        <taxon>Embryophyta</taxon>
        <taxon>Tracheophyta</taxon>
        <taxon>Spermatophyta</taxon>
        <taxon>Magnoliopsida</taxon>
        <taxon>eudicotyledons</taxon>
        <taxon>Gunneridae</taxon>
        <taxon>Pentapetalae</taxon>
        <taxon>asterids</taxon>
        <taxon>campanulids</taxon>
        <taxon>Asterales</taxon>
        <taxon>Asteraceae</taxon>
        <taxon>Cichorioideae</taxon>
        <taxon>Cichorieae</taxon>
        <taxon>Cichoriinae</taxon>
        <taxon>Cichorium</taxon>
    </lineage>
</organism>